<gene>
    <name evidence="1" type="ORF">AMORRO_LOCUS1887</name>
</gene>
<organism evidence="1 2">
    <name type="scientific">Acaulospora morrowiae</name>
    <dbReference type="NCBI Taxonomy" id="94023"/>
    <lineage>
        <taxon>Eukaryota</taxon>
        <taxon>Fungi</taxon>
        <taxon>Fungi incertae sedis</taxon>
        <taxon>Mucoromycota</taxon>
        <taxon>Glomeromycotina</taxon>
        <taxon>Glomeromycetes</taxon>
        <taxon>Diversisporales</taxon>
        <taxon>Acaulosporaceae</taxon>
        <taxon>Acaulospora</taxon>
    </lineage>
</organism>
<dbReference type="OrthoDB" id="1938591at2759"/>
<sequence length="256" mass="28954">MPLTSKYLSQMPTADNSVSFSILPSPFQTVLHINNTQLQQAFQRVGEIDTDVRNSAVNRTLITNITKQQKSEYSSIIADLIPLYAKINRLIPLHYIITKNSDTAARNFITMVTKKQQYCIGDKYLIQQQFISLPEERYFLTIEELQKHKELLQELEKCECAVEKLQNSGGLASINILFDTKKVFDSETLDQIRQDDATSHQFSSPPLKYGAGTLAKFLSLVKDDSLDDLTSRVGDIILPKKNVNDPLAKGLNRSQI</sequence>
<proteinExistence type="predicted"/>
<dbReference type="GO" id="GO:0003712">
    <property type="term" value="F:transcription coregulator activity"/>
    <property type="evidence" value="ECO:0007669"/>
    <property type="project" value="InterPro"/>
</dbReference>
<dbReference type="Pfam" id="PF05397">
    <property type="entry name" value="Med15_fungi"/>
    <property type="match status" value="1"/>
</dbReference>
<accession>A0A9N8VZE8</accession>
<dbReference type="InterPro" id="IPR008626">
    <property type="entry name" value="Mediator_Med15_fun"/>
</dbReference>
<evidence type="ECO:0000313" key="2">
    <source>
        <dbReference type="Proteomes" id="UP000789342"/>
    </source>
</evidence>
<comment type="caution">
    <text evidence="1">The sequence shown here is derived from an EMBL/GenBank/DDBJ whole genome shotgun (WGS) entry which is preliminary data.</text>
</comment>
<evidence type="ECO:0000313" key="1">
    <source>
        <dbReference type="EMBL" id="CAG8471713.1"/>
    </source>
</evidence>
<name>A0A9N8VZE8_9GLOM</name>
<dbReference type="EMBL" id="CAJVPV010000734">
    <property type="protein sequence ID" value="CAG8471713.1"/>
    <property type="molecule type" value="Genomic_DNA"/>
</dbReference>
<dbReference type="GO" id="GO:0006357">
    <property type="term" value="P:regulation of transcription by RNA polymerase II"/>
    <property type="evidence" value="ECO:0007669"/>
    <property type="project" value="InterPro"/>
</dbReference>
<reference evidence="1" key="1">
    <citation type="submission" date="2021-06" db="EMBL/GenBank/DDBJ databases">
        <authorList>
            <person name="Kallberg Y."/>
            <person name="Tangrot J."/>
            <person name="Rosling A."/>
        </authorList>
    </citation>
    <scope>NUCLEOTIDE SEQUENCE</scope>
    <source>
        <strain evidence="1">CL551</strain>
    </source>
</reference>
<protein>
    <submittedName>
        <fullName evidence="1">18840_t:CDS:1</fullName>
    </submittedName>
</protein>
<dbReference type="Proteomes" id="UP000789342">
    <property type="component" value="Unassembled WGS sequence"/>
</dbReference>
<keyword evidence="2" id="KW-1185">Reference proteome</keyword>
<dbReference type="AlphaFoldDB" id="A0A9N8VZE8"/>
<dbReference type="GO" id="GO:0016592">
    <property type="term" value="C:mediator complex"/>
    <property type="evidence" value="ECO:0007669"/>
    <property type="project" value="InterPro"/>
</dbReference>